<dbReference type="InterPro" id="IPR036264">
    <property type="entry name" value="Bact_exopeptidase_dim_dom"/>
</dbReference>
<dbReference type="Pfam" id="PF07687">
    <property type="entry name" value="M20_dimer"/>
    <property type="match status" value="1"/>
</dbReference>
<evidence type="ECO:0000256" key="1">
    <source>
        <dbReference type="ARBA" id="ARBA00006153"/>
    </source>
</evidence>
<keyword evidence="3" id="KW-0479">Metal-binding</keyword>
<comment type="cofactor">
    <cofactor evidence="3">
        <name>Mn(2+)</name>
        <dbReference type="ChEBI" id="CHEBI:29035"/>
    </cofactor>
    <text evidence="3">The Mn(2+) ion enhances activity.</text>
</comment>
<dbReference type="EMBL" id="FWXJ01000009">
    <property type="protein sequence ID" value="SMC61815.1"/>
    <property type="molecule type" value="Genomic_DNA"/>
</dbReference>
<dbReference type="OrthoDB" id="8875216at2"/>
<dbReference type="AlphaFoldDB" id="A0A1W2AM99"/>
<dbReference type="InterPro" id="IPR017439">
    <property type="entry name" value="Amidohydrolase"/>
</dbReference>
<dbReference type="GO" id="GO:0046872">
    <property type="term" value="F:metal ion binding"/>
    <property type="evidence" value="ECO:0007669"/>
    <property type="project" value="UniProtKB-KW"/>
</dbReference>
<evidence type="ECO:0000256" key="3">
    <source>
        <dbReference type="PIRSR" id="PIRSR005962-1"/>
    </source>
</evidence>
<feature type="binding site" evidence="3">
    <location>
        <position position="170"/>
    </location>
    <ligand>
        <name>Mn(2+)</name>
        <dbReference type="ChEBI" id="CHEBI:29035"/>
        <label>2</label>
    </ligand>
</feature>
<comment type="similarity">
    <text evidence="1">Belongs to the peptidase M20 family.</text>
</comment>
<evidence type="ECO:0000313" key="6">
    <source>
        <dbReference type="Proteomes" id="UP000192708"/>
    </source>
</evidence>
<gene>
    <name evidence="5" type="ORF">SAMN06296008_10974</name>
</gene>
<feature type="domain" description="Peptidase M20 dimerisation" evidence="4">
    <location>
        <begin position="193"/>
        <end position="271"/>
    </location>
</feature>
<dbReference type="InterPro" id="IPR011650">
    <property type="entry name" value="Peptidase_M20_dimer"/>
</dbReference>
<sequence length="396" mass="42774">MKNIDSIANLQIVDGVEALIPSIRAFRQQIHAHPETAFEEVITADLIAEKLISFGLEVHRQIAKTGVIGVLRRGDGPSIAFRADMDALHIAEANTFDYISKVSGKMHACGHDGHSAMLLGAAQFLSTDPSIHGTLVFIFQPAEENEGGARVMLEEGLFTKFPVDAIYGLHNWPGLAVGQIAVTAGPLMAAFDTFELEIQGRGAHGAMPHDSVDPIYIAAQVINGWQSIASRNVNPSDAAVVSVTQIHAGDTWNVIPANCHLKGTTRSFSPAVRNLIEEKMQVIAQSICQGFGATATFTYQRRYPALINSPQEAQIAKQAAARVVAKAQVVNDPQPSMTAEDFAFMLEKKPGCYVWLGNGSSAQGKNLHSPKYDFNDDILPIGISYWIELARSCLGS</sequence>
<proteinExistence type="inferred from homology"/>
<feature type="binding site" evidence="3">
    <location>
        <position position="368"/>
    </location>
    <ligand>
        <name>Mn(2+)</name>
        <dbReference type="ChEBI" id="CHEBI:29035"/>
        <label>2</label>
    </ligand>
</feature>
<evidence type="ECO:0000313" key="5">
    <source>
        <dbReference type="EMBL" id="SMC61815.1"/>
    </source>
</evidence>
<feature type="binding site" evidence="3">
    <location>
        <position position="109"/>
    </location>
    <ligand>
        <name>Mn(2+)</name>
        <dbReference type="ChEBI" id="CHEBI:29035"/>
        <label>2</label>
    </ligand>
</feature>
<dbReference type="InterPro" id="IPR002933">
    <property type="entry name" value="Peptidase_M20"/>
</dbReference>
<keyword evidence="6" id="KW-1185">Reference proteome</keyword>
<evidence type="ECO:0000259" key="4">
    <source>
        <dbReference type="Pfam" id="PF07687"/>
    </source>
</evidence>
<name>A0A1W2AM99_9BURK</name>
<feature type="binding site" evidence="3">
    <location>
        <position position="111"/>
    </location>
    <ligand>
        <name>Mn(2+)</name>
        <dbReference type="ChEBI" id="CHEBI:29035"/>
        <label>2</label>
    </ligand>
</feature>
<dbReference type="FunFam" id="3.30.70.360:FF:000014">
    <property type="entry name" value="N-acyl-L-amino acid amidohydrolase"/>
    <property type="match status" value="1"/>
</dbReference>
<keyword evidence="3" id="KW-0464">Manganese</keyword>
<dbReference type="CDD" id="cd05666">
    <property type="entry name" value="M20_Acy1-like"/>
    <property type="match status" value="1"/>
</dbReference>
<protein>
    <submittedName>
        <fullName evidence="5">Hippurate hydrolase</fullName>
    </submittedName>
</protein>
<dbReference type="SUPFAM" id="SSF53187">
    <property type="entry name" value="Zn-dependent exopeptidases"/>
    <property type="match status" value="1"/>
</dbReference>
<accession>A0A1W2AM99</accession>
<dbReference type="STRING" id="1938817.SAMN06296008_10974"/>
<dbReference type="PANTHER" id="PTHR11014">
    <property type="entry name" value="PEPTIDASE M20 FAMILY MEMBER"/>
    <property type="match status" value="1"/>
</dbReference>
<dbReference type="PANTHER" id="PTHR11014:SF63">
    <property type="entry name" value="METALLOPEPTIDASE, PUTATIVE (AFU_ORTHOLOGUE AFUA_6G09600)-RELATED"/>
    <property type="match status" value="1"/>
</dbReference>
<dbReference type="Gene3D" id="3.30.70.360">
    <property type="match status" value="1"/>
</dbReference>
<dbReference type="SUPFAM" id="SSF55031">
    <property type="entry name" value="Bacterial exopeptidase dimerisation domain"/>
    <property type="match status" value="1"/>
</dbReference>
<feature type="binding site" evidence="3">
    <location>
        <position position="144"/>
    </location>
    <ligand>
        <name>Mn(2+)</name>
        <dbReference type="ChEBI" id="CHEBI:29035"/>
        <label>2</label>
    </ligand>
</feature>
<dbReference type="Proteomes" id="UP000192708">
    <property type="component" value="Unassembled WGS sequence"/>
</dbReference>
<dbReference type="GO" id="GO:0016787">
    <property type="term" value="F:hydrolase activity"/>
    <property type="evidence" value="ECO:0007669"/>
    <property type="project" value="UniProtKB-KW"/>
</dbReference>
<keyword evidence="2 5" id="KW-0378">Hydrolase</keyword>
<evidence type="ECO:0000256" key="2">
    <source>
        <dbReference type="ARBA" id="ARBA00022801"/>
    </source>
</evidence>
<organism evidence="5 6">
    <name type="scientific">Polynucleobacter kasalickyi</name>
    <dbReference type="NCBI Taxonomy" id="1938817"/>
    <lineage>
        <taxon>Bacteria</taxon>
        <taxon>Pseudomonadati</taxon>
        <taxon>Pseudomonadota</taxon>
        <taxon>Betaproteobacteria</taxon>
        <taxon>Burkholderiales</taxon>
        <taxon>Burkholderiaceae</taxon>
        <taxon>Polynucleobacter</taxon>
    </lineage>
</organism>
<dbReference type="Gene3D" id="3.40.630.10">
    <property type="entry name" value="Zn peptidases"/>
    <property type="match status" value="1"/>
</dbReference>
<reference evidence="5 6" key="1">
    <citation type="submission" date="2017-04" db="EMBL/GenBank/DDBJ databases">
        <authorList>
            <person name="Afonso C.L."/>
            <person name="Miller P.J."/>
            <person name="Scott M.A."/>
            <person name="Spackman E."/>
            <person name="Goraichik I."/>
            <person name="Dimitrov K.M."/>
            <person name="Suarez D.L."/>
            <person name="Swayne D.E."/>
        </authorList>
    </citation>
    <scope>NUCLEOTIDE SEQUENCE [LARGE SCALE GENOMIC DNA]</scope>
    <source>
        <strain evidence="5 6">VK13</strain>
    </source>
</reference>
<dbReference type="NCBIfam" id="TIGR01891">
    <property type="entry name" value="amidohydrolases"/>
    <property type="match status" value="1"/>
</dbReference>
<dbReference type="PIRSF" id="PIRSF005962">
    <property type="entry name" value="Pept_M20D_amidohydro"/>
    <property type="match status" value="1"/>
</dbReference>
<dbReference type="Pfam" id="PF01546">
    <property type="entry name" value="Peptidase_M20"/>
    <property type="match status" value="1"/>
</dbReference>